<evidence type="ECO:0000313" key="1">
    <source>
        <dbReference type="EMBL" id="GHD04861.1"/>
    </source>
</evidence>
<organism evidence="1 2">
    <name type="scientific">Streptomyces finlayi</name>
    <dbReference type="NCBI Taxonomy" id="67296"/>
    <lineage>
        <taxon>Bacteria</taxon>
        <taxon>Bacillati</taxon>
        <taxon>Actinomycetota</taxon>
        <taxon>Actinomycetes</taxon>
        <taxon>Kitasatosporales</taxon>
        <taxon>Streptomycetaceae</taxon>
        <taxon>Streptomyces</taxon>
    </lineage>
</organism>
<dbReference type="Gene3D" id="3.40.50.300">
    <property type="entry name" value="P-loop containing nucleotide triphosphate hydrolases"/>
    <property type="match status" value="1"/>
</dbReference>
<comment type="caution">
    <text evidence="1">The sequence shown here is derived from an EMBL/GenBank/DDBJ whole genome shotgun (WGS) entry which is preliminary data.</text>
</comment>
<sequence length="45" mass="4875">MVRAMAELMRGRTVVVVAHRAGVLPHVDRVVEVSPAQRVAVPGWA</sequence>
<evidence type="ECO:0000313" key="2">
    <source>
        <dbReference type="Proteomes" id="UP000638353"/>
    </source>
</evidence>
<accession>A0A918X2T4</accession>
<protein>
    <submittedName>
        <fullName evidence="1">Uncharacterized protein</fullName>
    </submittedName>
</protein>
<dbReference type="InterPro" id="IPR027417">
    <property type="entry name" value="P-loop_NTPase"/>
</dbReference>
<reference evidence="1" key="2">
    <citation type="submission" date="2020-09" db="EMBL/GenBank/DDBJ databases">
        <authorList>
            <person name="Sun Q."/>
            <person name="Ohkuma M."/>
        </authorList>
    </citation>
    <scope>NUCLEOTIDE SEQUENCE</scope>
    <source>
        <strain evidence="1">JCM 4637</strain>
    </source>
</reference>
<dbReference type="Proteomes" id="UP000638353">
    <property type="component" value="Unassembled WGS sequence"/>
</dbReference>
<proteinExistence type="predicted"/>
<reference evidence="1" key="1">
    <citation type="journal article" date="2014" name="Int. J. Syst. Evol. Microbiol.">
        <title>Complete genome sequence of Corynebacterium casei LMG S-19264T (=DSM 44701T), isolated from a smear-ripened cheese.</title>
        <authorList>
            <consortium name="US DOE Joint Genome Institute (JGI-PGF)"/>
            <person name="Walter F."/>
            <person name="Albersmeier A."/>
            <person name="Kalinowski J."/>
            <person name="Ruckert C."/>
        </authorList>
    </citation>
    <scope>NUCLEOTIDE SEQUENCE</scope>
    <source>
        <strain evidence="1">JCM 4637</strain>
    </source>
</reference>
<name>A0A918X2T4_9ACTN</name>
<gene>
    <name evidence="1" type="ORF">GCM10010334_54680</name>
</gene>
<dbReference type="EMBL" id="BMVC01000011">
    <property type="protein sequence ID" value="GHD04861.1"/>
    <property type="molecule type" value="Genomic_DNA"/>
</dbReference>
<dbReference type="AlphaFoldDB" id="A0A918X2T4"/>